<dbReference type="OMA" id="SPGRYLH"/>
<gene>
    <name evidence="2" type="ORF">HPB48_020070</name>
</gene>
<organism evidence="2 3">
    <name type="scientific">Haemaphysalis longicornis</name>
    <name type="common">Bush tick</name>
    <dbReference type="NCBI Taxonomy" id="44386"/>
    <lineage>
        <taxon>Eukaryota</taxon>
        <taxon>Metazoa</taxon>
        <taxon>Ecdysozoa</taxon>
        <taxon>Arthropoda</taxon>
        <taxon>Chelicerata</taxon>
        <taxon>Arachnida</taxon>
        <taxon>Acari</taxon>
        <taxon>Parasitiformes</taxon>
        <taxon>Ixodida</taxon>
        <taxon>Ixodoidea</taxon>
        <taxon>Ixodidae</taxon>
        <taxon>Haemaphysalinae</taxon>
        <taxon>Haemaphysalis</taxon>
    </lineage>
</organism>
<evidence type="ECO:0000313" key="3">
    <source>
        <dbReference type="Proteomes" id="UP000821853"/>
    </source>
</evidence>
<dbReference type="InterPro" id="IPR058912">
    <property type="entry name" value="HTH_animal"/>
</dbReference>
<accession>A0A9J6GF10</accession>
<sequence>MEPAIQLTTEEEADGRLAFLDVLVKRDDVGAVLYGVQKEDSPGRYLHFNSVHPAPKKRSSVTSLLRRGDRICSKPEDRVADNRRVRYELSLCGYPEAFINSVQRQRTRPAHVVDV</sequence>
<dbReference type="AlphaFoldDB" id="A0A9J6GF10"/>
<dbReference type="Pfam" id="PF26215">
    <property type="entry name" value="HTH_animal"/>
    <property type="match status" value="1"/>
</dbReference>
<feature type="domain" description="Helix-turn-helix" evidence="1">
    <location>
        <begin position="44"/>
        <end position="101"/>
    </location>
</feature>
<name>A0A9J6GF10_HAELO</name>
<protein>
    <recommendedName>
        <fullName evidence="1">Helix-turn-helix domain-containing protein</fullName>
    </recommendedName>
</protein>
<dbReference type="VEuPathDB" id="VectorBase:HLOH_045940"/>
<dbReference type="PANTHER" id="PTHR21301:SF11">
    <property type="entry name" value="GIY-YIG DOMAIN-CONTAINING PROTEIN"/>
    <property type="match status" value="1"/>
</dbReference>
<dbReference type="Proteomes" id="UP000821853">
    <property type="component" value="Chromosome 4"/>
</dbReference>
<evidence type="ECO:0000259" key="1">
    <source>
        <dbReference type="Pfam" id="PF26215"/>
    </source>
</evidence>
<reference evidence="2 3" key="1">
    <citation type="journal article" date="2020" name="Cell">
        <title>Large-Scale Comparative Analyses of Tick Genomes Elucidate Their Genetic Diversity and Vector Capacities.</title>
        <authorList>
            <consortium name="Tick Genome and Microbiome Consortium (TIGMIC)"/>
            <person name="Jia N."/>
            <person name="Wang J."/>
            <person name="Shi W."/>
            <person name="Du L."/>
            <person name="Sun Y."/>
            <person name="Zhan W."/>
            <person name="Jiang J.F."/>
            <person name="Wang Q."/>
            <person name="Zhang B."/>
            <person name="Ji P."/>
            <person name="Bell-Sakyi L."/>
            <person name="Cui X.M."/>
            <person name="Yuan T.T."/>
            <person name="Jiang B.G."/>
            <person name="Yang W.F."/>
            <person name="Lam T.T."/>
            <person name="Chang Q.C."/>
            <person name="Ding S.J."/>
            <person name="Wang X.J."/>
            <person name="Zhu J.G."/>
            <person name="Ruan X.D."/>
            <person name="Zhao L."/>
            <person name="Wei J.T."/>
            <person name="Ye R.Z."/>
            <person name="Que T.C."/>
            <person name="Du C.H."/>
            <person name="Zhou Y.H."/>
            <person name="Cheng J.X."/>
            <person name="Dai P.F."/>
            <person name="Guo W.B."/>
            <person name="Han X.H."/>
            <person name="Huang E.J."/>
            <person name="Li L.F."/>
            <person name="Wei W."/>
            <person name="Gao Y.C."/>
            <person name="Liu J.Z."/>
            <person name="Shao H.Z."/>
            <person name="Wang X."/>
            <person name="Wang C.C."/>
            <person name="Yang T.C."/>
            <person name="Huo Q.B."/>
            <person name="Li W."/>
            <person name="Chen H.Y."/>
            <person name="Chen S.E."/>
            <person name="Zhou L.G."/>
            <person name="Ni X.B."/>
            <person name="Tian J.H."/>
            <person name="Sheng Y."/>
            <person name="Liu T."/>
            <person name="Pan Y.S."/>
            <person name="Xia L.Y."/>
            <person name="Li J."/>
            <person name="Zhao F."/>
            <person name="Cao W.C."/>
        </authorList>
    </citation>
    <scope>NUCLEOTIDE SEQUENCE [LARGE SCALE GENOMIC DNA]</scope>
    <source>
        <strain evidence="2">HaeL-2018</strain>
    </source>
</reference>
<keyword evidence="3" id="KW-1185">Reference proteome</keyword>
<dbReference type="OrthoDB" id="8042232at2759"/>
<dbReference type="PANTHER" id="PTHR21301">
    <property type="entry name" value="REVERSE TRANSCRIPTASE"/>
    <property type="match status" value="1"/>
</dbReference>
<comment type="caution">
    <text evidence="2">The sequence shown here is derived from an EMBL/GenBank/DDBJ whole genome shotgun (WGS) entry which is preliminary data.</text>
</comment>
<evidence type="ECO:0000313" key="2">
    <source>
        <dbReference type="EMBL" id="KAH9372932.1"/>
    </source>
</evidence>
<proteinExistence type="predicted"/>
<dbReference type="EMBL" id="JABSTR010000006">
    <property type="protein sequence ID" value="KAH9372932.1"/>
    <property type="molecule type" value="Genomic_DNA"/>
</dbReference>